<accession>A0A0V0H7L5</accession>
<proteinExistence type="predicted"/>
<name>A0A0V0H7L5_SOLCH</name>
<dbReference type="EMBL" id="GEDG01024373">
    <property type="protein sequence ID" value="JAP16023.1"/>
    <property type="molecule type" value="Transcribed_RNA"/>
</dbReference>
<protein>
    <submittedName>
        <fullName evidence="1">Putative ovule protein</fullName>
    </submittedName>
</protein>
<evidence type="ECO:0000313" key="1">
    <source>
        <dbReference type="EMBL" id="JAP16023.1"/>
    </source>
</evidence>
<sequence>MYVNHETSGFLSFMIVGIRFWCFRRQAHILLFLLPMQGKRNSNIPLPLELELYISVYIIAWSSFVNPVLPVQIDVLSGRSSGHIGTRTSWLALREYWGSQRLLPHQWIEKLEHSMCHDHFASSISVQNCRAHPK</sequence>
<reference evidence="1" key="1">
    <citation type="submission" date="2015-12" db="EMBL/GenBank/DDBJ databases">
        <title>Gene expression during late stages of embryo sac development: a critical building block for successful pollen-pistil interactions.</title>
        <authorList>
            <person name="Liu Y."/>
            <person name="Joly V."/>
            <person name="Sabar M."/>
            <person name="Matton D.P."/>
        </authorList>
    </citation>
    <scope>NUCLEOTIDE SEQUENCE</scope>
</reference>
<organism evidence="1">
    <name type="scientific">Solanum chacoense</name>
    <name type="common">Chaco potato</name>
    <dbReference type="NCBI Taxonomy" id="4108"/>
    <lineage>
        <taxon>Eukaryota</taxon>
        <taxon>Viridiplantae</taxon>
        <taxon>Streptophyta</taxon>
        <taxon>Embryophyta</taxon>
        <taxon>Tracheophyta</taxon>
        <taxon>Spermatophyta</taxon>
        <taxon>Magnoliopsida</taxon>
        <taxon>eudicotyledons</taxon>
        <taxon>Gunneridae</taxon>
        <taxon>Pentapetalae</taxon>
        <taxon>asterids</taxon>
        <taxon>lamiids</taxon>
        <taxon>Solanales</taxon>
        <taxon>Solanaceae</taxon>
        <taxon>Solanoideae</taxon>
        <taxon>Solaneae</taxon>
        <taxon>Solanum</taxon>
    </lineage>
</organism>
<dbReference type="AlphaFoldDB" id="A0A0V0H7L5"/>